<keyword evidence="2" id="KW-1185">Reference proteome</keyword>
<reference evidence="1 2" key="1">
    <citation type="submission" date="2023-03" db="EMBL/GenBank/DDBJ databases">
        <title>Genome insight into feeding habits of ladybird beetles.</title>
        <authorList>
            <person name="Li H.-S."/>
            <person name="Huang Y.-H."/>
            <person name="Pang H."/>
        </authorList>
    </citation>
    <scope>NUCLEOTIDE SEQUENCE [LARGE SCALE GENOMIC DNA]</scope>
    <source>
        <strain evidence="1">SYSU_2023b</strain>
        <tissue evidence="1">Whole body</tissue>
    </source>
</reference>
<evidence type="ECO:0000313" key="2">
    <source>
        <dbReference type="Proteomes" id="UP001431783"/>
    </source>
</evidence>
<organism evidence="1 2">
    <name type="scientific">Henosepilachna vigintioctopunctata</name>
    <dbReference type="NCBI Taxonomy" id="420089"/>
    <lineage>
        <taxon>Eukaryota</taxon>
        <taxon>Metazoa</taxon>
        <taxon>Ecdysozoa</taxon>
        <taxon>Arthropoda</taxon>
        <taxon>Hexapoda</taxon>
        <taxon>Insecta</taxon>
        <taxon>Pterygota</taxon>
        <taxon>Neoptera</taxon>
        <taxon>Endopterygota</taxon>
        <taxon>Coleoptera</taxon>
        <taxon>Polyphaga</taxon>
        <taxon>Cucujiformia</taxon>
        <taxon>Coccinelloidea</taxon>
        <taxon>Coccinellidae</taxon>
        <taxon>Epilachninae</taxon>
        <taxon>Epilachnini</taxon>
        <taxon>Henosepilachna</taxon>
    </lineage>
</organism>
<sequence>MRWNSHISGMVSGLRGLLQNFRFLRQVLDLKRLKVIYYALVESRLTYGNLLWGSAAKCHIIKLERFQKRVLKLMLSRTRDYPSDKLYREADVLDIRQLFFLKCVIVKYEERLKLNYIEHDYHTRSVTQQKTRTAFCSTTVGRRSLEYLGNRLFNFLPHEIRNLKTRKKFVVRTKTFLMERSRNLIGSLME</sequence>
<protein>
    <submittedName>
        <fullName evidence="1">Uncharacterized protein</fullName>
    </submittedName>
</protein>
<name>A0AAW1VCU3_9CUCU</name>
<accession>A0AAW1VCU3</accession>
<dbReference type="AlphaFoldDB" id="A0AAW1VCU3"/>
<dbReference type="Proteomes" id="UP001431783">
    <property type="component" value="Unassembled WGS sequence"/>
</dbReference>
<gene>
    <name evidence="1" type="ORF">WA026_020540</name>
</gene>
<evidence type="ECO:0000313" key="1">
    <source>
        <dbReference type="EMBL" id="KAK9892555.1"/>
    </source>
</evidence>
<proteinExistence type="predicted"/>
<dbReference type="EMBL" id="JARQZJ010000135">
    <property type="protein sequence ID" value="KAK9892555.1"/>
    <property type="molecule type" value="Genomic_DNA"/>
</dbReference>
<comment type="caution">
    <text evidence="1">The sequence shown here is derived from an EMBL/GenBank/DDBJ whole genome shotgun (WGS) entry which is preliminary data.</text>
</comment>